<evidence type="ECO:0000256" key="6">
    <source>
        <dbReference type="ARBA" id="ARBA00023180"/>
    </source>
</evidence>
<dbReference type="InterPro" id="IPR011001">
    <property type="entry name" value="Saposin-like"/>
</dbReference>
<evidence type="ECO:0000256" key="2">
    <source>
        <dbReference type="ARBA" id="ARBA00022525"/>
    </source>
</evidence>
<dbReference type="InterPro" id="IPR008139">
    <property type="entry name" value="SaposinB_dom"/>
</dbReference>
<dbReference type="PRINTS" id="PR01797">
    <property type="entry name" value="SAPOSIN"/>
</dbReference>
<dbReference type="Pfam" id="PF02199">
    <property type="entry name" value="SapA"/>
    <property type="match status" value="1"/>
</dbReference>
<dbReference type="PROSITE" id="PS51110">
    <property type="entry name" value="SAP_A"/>
    <property type="match status" value="1"/>
</dbReference>
<keyword evidence="10" id="KW-1185">Reference proteome</keyword>
<dbReference type="InterPro" id="IPR003119">
    <property type="entry name" value="SAP_A"/>
</dbReference>
<keyword evidence="2" id="KW-0964">Secreted</keyword>
<feature type="non-terminal residue" evidence="9">
    <location>
        <position position="1"/>
    </location>
</feature>
<dbReference type="SUPFAM" id="SSF47862">
    <property type="entry name" value="Saposin"/>
    <property type="match status" value="2"/>
</dbReference>
<sequence>MPRYTAQCKIFVTTYGKVAVDFLLSSMAPQTICTLLRLCFIQQTGLLQVNSESDCALCHSLVPSLQVSLSDNATALETEATLSSACYSHQLPLPTCKNFVQTYSPKLVKVTGKKWDFQTVCKEIEACSEADITPHLENSECTWGPTYWCLDLQTAKQCNAVEHCQSHVWK</sequence>
<keyword evidence="4" id="KW-0677">Repeat</keyword>
<dbReference type="SMART" id="SM00162">
    <property type="entry name" value="SAPA"/>
    <property type="match status" value="1"/>
</dbReference>
<comment type="caution">
    <text evidence="9">The sequence shown here is derived from an EMBL/GenBank/DDBJ whole genome shotgun (WGS) entry which is preliminary data.</text>
</comment>
<dbReference type="GO" id="GO:0016020">
    <property type="term" value="C:membrane"/>
    <property type="evidence" value="ECO:0007669"/>
    <property type="project" value="GOC"/>
</dbReference>
<proteinExistence type="predicted"/>
<dbReference type="InterPro" id="IPR008373">
    <property type="entry name" value="Saposin"/>
</dbReference>
<protein>
    <submittedName>
        <fullName evidence="9">SAP protein</fullName>
    </submittedName>
</protein>
<keyword evidence="6" id="KW-0325">Glycoprotein</keyword>
<dbReference type="InterPro" id="IPR051428">
    <property type="entry name" value="Sphingo_Act-Surfact_Prot"/>
</dbReference>
<evidence type="ECO:0000256" key="3">
    <source>
        <dbReference type="ARBA" id="ARBA00022729"/>
    </source>
</evidence>
<dbReference type="EMBL" id="JAATIS010000220">
    <property type="protein sequence ID" value="KAG2469259.1"/>
    <property type="molecule type" value="Genomic_DNA"/>
</dbReference>
<dbReference type="PROSITE" id="PS50015">
    <property type="entry name" value="SAP_B"/>
    <property type="match status" value="2"/>
</dbReference>
<dbReference type="InterPro" id="IPR008138">
    <property type="entry name" value="SapB_2"/>
</dbReference>
<gene>
    <name evidence="9" type="primary">Psap_1</name>
    <name evidence="9" type="ORF">GTO96_0004264</name>
</gene>
<feature type="domain" description="Saposin B-type" evidence="7">
    <location>
        <begin position="51"/>
        <end position="131"/>
    </location>
</feature>
<dbReference type="Pfam" id="PF03489">
    <property type="entry name" value="SapB_2"/>
    <property type="match status" value="2"/>
</dbReference>
<evidence type="ECO:0000256" key="5">
    <source>
        <dbReference type="ARBA" id="ARBA00023157"/>
    </source>
</evidence>
<evidence type="ECO:0000256" key="1">
    <source>
        <dbReference type="ARBA" id="ARBA00004613"/>
    </source>
</evidence>
<dbReference type="GO" id="GO:0006665">
    <property type="term" value="P:sphingolipid metabolic process"/>
    <property type="evidence" value="ECO:0007669"/>
    <property type="project" value="InterPro"/>
</dbReference>
<keyword evidence="5" id="KW-1015">Disulfide bond</keyword>
<dbReference type="AlphaFoldDB" id="A0A8X8BWH7"/>
<evidence type="ECO:0000259" key="8">
    <source>
        <dbReference type="PROSITE" id="PS51110"/>
    </source>
</evidence>
<accession>A0A8X8BWH7</accession>
<feature type="domain" description="Saposin B-type" evidence="7">
    <location>
        <begin position="1"/>
        <end position="43"/>
    </location>
</feature>
<dbReference type="GO" id="GO:0005764">
    <property type="term" value="C:lysosome"/>
    <property type="evidence" value="ECO:0007669"/>
    <property type="project" value="InterPro"/>
</dbReference>
<dbReference type="Proteomes" id="UP000886611">
    <property type="component" value="Unassembled WGS sequence"/>
</dbReference>
<name>A0A8X8BWH7_POLSE</name>
<evidence type="ECO:0000313" key="10">
    <source>
        <dbReference type="Proteomes" id="UP000886611"/>
    </source>
</evidence>
<feature type="non-terminal residue" evidence="9">
    <location>
        <position position="170"/>
    </location>
</feature>
<dbReference type="SMART" id="SM00741">
    <property type="entry name" value="SapB"/>
    <property type="match status" value="1"/>
</dbReference>
<evidence type="ECO:0000313" key="9">
    <source>
        <dbReference type="EMBL" id="KAG2469259.1"/>
    </source>
</evidence>
<dbReference type="PANTHER" id="PTHR11480">
    <property type="entry name" value="SAPOSIN-RELATED"/>
    <property type="match status" value="1"/>
</dbReference>
<keyword evidence="3" id="KW-0732">Signal</keyword>
<evidence type="ECO:0000259" key="7">
    <source>
        <dbReference type="PROSITE" id="PS50015"/>
    </source>
</evidence>
<reference evidence="9 10" key="1">
    <citation type="journal article" date="2021" name="Cell">
        <title>Tracing the genetic footprints of vertebrate landing in non-teleost ray-finned fishes.</title>
        <authorList>
            <person name="Bi X."/>
            <person name="Wang K."/>
            <person name="Yang L."/>
            <person name="Pan H."/>
            <person name="Jiang H."/>
            <person name="Wei Q."/>
            <person name="Fang M."/>
            <person name="Yu H."/>
            <person name="Zhu C."/>
            <person name="Cai Y."/>
            <person name="He Y."/>
            <person name="Gan X."/>
            <person name="Zeng H."/>
            <person name="Yu D."/>
            <person name="Zhu Y."/>
            <person name="Jiang H."/>
            <person name="Qiu Q."/>
            <person name="Yang H."/>
            <person name="Zhang Y.E."/>
            <person name="Wang W."/>
            <person name="Zhu M."/>
            <person name="He S."/>
            <person name="Zhang G."/>
        </authorList>
    </citation>
    <scope>NUCLEOTIDE SEQUENCE [LARGE SCALE GENOMIC DNA]</scope>
    <source>
        <strain evidence="9">Bchr_013</strain>
    </source>
</reference>
<dbReference type="GO" id="GO:0005576">
    <property type="term" value="C:extracellular region"/>
    <property type="evidence" value="ECO:0007669"/>
    <property type="project" value="UniProtKB-SubCell"/>
</dbReference>
<dbReference type="Gene3D" id="1.10.225.10">
    <property type="entry name" value="Saposin-like"/>
    <property type="match status" value="2"/>
</dbReference>
<organism evidence="9 10">
    <name type="scientific">Polypterus senegalus</name>
    <name type="common">Senegal bichir</name>
    <dbReference type="NCBI Taxonomy" id="55291"/>
    <lineage>
        <taxon>Eukaryota</taxon>
        <taxon>Metazoa</taxon>
        <taxon>Chordata</taxon>
        <taxon>Craniata</taxon>
        <taxon>Vertebrata</taxon>
        <taxon>Euteleostomi</taxon>
        <taxon>Actinopterygii</taxon>
        <taxon>Polypteriformes</taxon>
        <taxon>Polypteridae</taxon>
        <taxon>Polypterus</taxon>
    </lineage>
</organism>
<dbReference type="PANTHER" id="PTHR11480:SF99">
    <property type="entry name" value="SURFACTANT PROTEIN BB"/>
    <property type="match status" value="1"/>
</dbReference>
<feature type="domain" description="Saposin A-type" evidence="8">
    <location>
        <begin position="134"/>
        <end position="170"/>
    </location>
</feature>
<evidence type="ECO:0000256" key="4">
    <source>
        <dbReference type="ARBA" id="ARBA00022737"/>
    </source>
</evidence>
<comment type="subcellular location">
    <subcellularLocation>
        <location evidence="1">Secreted</location>
    </subcellularLocation>
</comment>